<name>A0A811KL70_9BILA</name>
<reference evidence="2" key="1">
    <citation type="submission" date="2020-09" db="EMBL/GenBank/DDBJ databases">
        <authorList>
            <person name="Kikuchi T."/>
        </authorList>
    </citation>
    <scope>NUCLEOTIDE SEQUENCE</scope>
    <source>
        <strain evidence="2">SH1</strain>
    </source>
</reference>
<feature type="signal peptide" evidence="1">
    <location>
        <begin position="1"/>
        <end position="27"/>
    </location>
</feature>
<dbReference type="EMBL" id="CAJFDH010000003">
    <property type="protein sequence ID" value="CAD5216324.1"/>
    <property type="molecule type" value="Genomic_DNA"/>
</dbReference>
<evidence type="ECO:0000313" key="3">
    <source>
        <dbReference type="Proteomes" id="UP000614601"/>
    </source>
</evidence>
<keyword evidence="1" id="KW-0732">Signal</keyword>
<protein>
    <recommendedName>
        <fullName evidence="4">Nucleotide-diphospho-sugar transferase domain-containing protein</fullName>
    </recommendedName>
</protein>
<evidence type="ECO:0000313" key="2">
    <source>
        <dbReference type="EMBL" id="CAD5216324.1"/>
    </source>
</evidence>
<keyword evidence="3" id="KW-1185">Reference proteome</keyword>
<evidence type="ECO:0000256" key="1">
    <source>
        <dbReference type="SAM" id="SignalP"/>
    </source>
</evidence>
<evidence type="ECO:0008006" key="4">
    <source>
        <dbReference type="Google" id="ProtNLM"/>
    </source>
</evidence>
<dbReference type="Proteomes" id="UP000614601">
    <property type="component" value="Unassembled WGS sequence"/>
</dbReference>
<dbReference type="EMBL" id="CAJFCW020000003">
    <property type="protein sequence ID" value="CAG9105723.1"/>
    <property type="molecule type" value="Genomic_DNA"/>
</dbReference>
<accession>A0A811KL70</accession>
<gene>
    <name evidence="2" type="ORF">BOKJ2_LOCUS6536</name>
</gene>
<dbReference type="OrthoDB" id="6285987at2759"/>
<organism evidence="2 3">
    <name type="scientific">Bursaphelenchus okinawaensis</name>
    <dbReference type="NCBI Taxonomy" id="465554"/>
    <lineage>
        <taxon>Eukaryota</taxon>
        <taxon>Metazoa</taxon>
        <taxon>Ecdysozoa</taxon>
        <taxon>Nematoda</taxon>
        <taxon>Chromadorea</taxon>
        <taxon>Rhabditida</taxon>
        <taxon>Tylenchina</taxon>
        <taxon>Tylenchomorpha</taxon>
        <taxon>Aphelenchoidea</taxon>
        <taxon>Aphelenchoididae</taxon>
        <taxon>Bursaphelenchus</taxon>
    </lineage>
</organism>
<feature type="chain" id="PRO_5036221080" description="Nucleotide-diphospho-sugar transferase domain-containing protein" evidence="1">
    <location>
        <begin position="28"/>
        <end position="619"/>
    </location>
</feature>
<dbReference type="AlphaFoldDB" id="A0A811KL70"/>
<comment type="caution">
    <text evidence="2">The sequence shown here is derived from an EMBL/GenBank/DDBJ whole genome shotgun (WGS) entry which is preliminary data.</text>
</comment>
<sequence length="619" mass="73905">MTHRIRPKLWLFSILAVSIVLFFSFDGHNIVKDGVTTLINVRSDVYVVLSADMNYHYMVALPFVVQYWYNNNVSAIVMLCGTELEFKNDKAGREVVRELERLSANIIYVKNNTINSNNFAQNMRNYAAATDFVQQNLSNDTILITSDVDFYPFHFELHIPNLDKGKEVNFYDSNCCVNQKWKNISYHQYIMITIAMTVRMWKEVMDISPLDIATTQYIEDKTNATFDYELSKHLNNKLWIWFLDQRLFGLNFYKTLKKRPELKKLVNEVKRGQRLDRNGWEKIPPKKLETVDFSKYGDAHTSPAIYTDKWWKLNLPFYRRIFPSDQLEVLIQYWANNKVNAIILLCGTREEYVNDKAAFEIIKELQKYDTHIVYVQNKILNSNNFAQTLRNFATATDFVQNNLSNDSILITSDVDFYPFHVQNHLPDLRKGKEILFHDYNCCGSQQWKDLDYRQYIMITIAMTVRVWKEIMDIRVQDTLTTEYVEEKTNATFDYELSNYLNDTWWIWFLDQRLFGLRFYRECEKNKTLNDLVSTVTRTERLDKSVWDKYDPKMLENLNLNNYDAAHTNPAILEDKWWRLNLPFYKRMYPPDQLERLIEYRNRTVQLIDMDRAKRLHYHP</sequence>
<proteinExistence type="predicted"/>
<dbReference type="Proteomes" id="UP000783686">
    <property type="component" value="Unassembled WGS sequence"/>
</dbReference>